<keyword evidence="8 12" id="KW-0238">DNA-binding</keyword>
<evidence type="ECO:0000256" key="11">
    <source>
        <dbReference type="ARBA" id="ARBA00023242"/>
    </source>
</evidence>
<evidence type="ECO:0000256" key="4">
    <source>
        <dbReference type="ARBA" id="ARBA00022763"/>
    </source>
</evidence>
<dbReference type="InterPro" id="IPR016194">
    <property type="entry name" value="SPOC-like_C_dom_sf"/>
</dbReference>
<dbReference type="InterPro" id="IPR024193">
    <property type="entry name" value="Ku80"/>
</dbReference>
<dbReference type="EC" id="3.6.4.12" evidence="12"/>
<evidence type="ECO:0000256" key="9">
    <source>
        <dbReference type="ARBA" id="ARBA00023172"/>
    </source>
</evidence>
<dbReference type="Gene3D" id="2.40.290.10">
    <property type="match status" value="2"/>
</dbReference>
<dbReference type="AlphaFoldDB" id="A0A438E093"/>
<comment type="function">
    <text evidence="12">Single-stranded DNA-dependent ATP-dependent helicase.</text>
</comment>
<dbReference type="PANTHER" id="PTHR12604">
    <property type="entry name" value="KU AUTOANTIGEN DNA HELICASE"/>
    <property type="match status" value="1"/>
</dbReference>
<proteinExistence type="inferred from homology"/>
<evidence type="ECO:0000256" key="3">
    <source>
        <dbReference type="ARBA" id="ARBA00022741"/>
    </source>
</evidence>
<evidence type="ECO:0000256" key="13">
    <source>
        <dbReference type="SAM" id="MobiDB-lite"/>
    </source>
</evidence>
<comment type="similarity">
    <text evidence="2 12">Belongs to the ku80 family.</text>
</comment>
<evidence type="ECO:0000256" key="1">
    <source>
        <dbReference type="ARBA" id="ARBA00004123"/>
    </source>
</evidence>
<dbReference type="PIRSF" id="PIRSF016570">
    <property type="entry name" value="Ku80"/>
    <property type="match status" value="1"/>
</dbReference>
<evidence type="ECO:0000259" key="14">
    <source>
        <dbReference type="SMART" id="SM00559"/>
    </source>
</evidence>
<dbReference type="GO" id="GO:0003678">
    <property type="term" value="F:DNA helicase activity"/>
    <property type="evidence" value="ECO:0007669"/>
    <property type="project" value="UniProtKB-EC"/>
</dbReference>
<keyword evidence="9 12" id="KW-0233">DNA recombination</keyword>
<keyword evidence="10 12" id="KW-0234">DNA repair</keyword>
<dbReference type="InterPro" id="IPR036494">
    <property type="entry name" value="Ku_C_sf"/>
</dbReference>
<dbReference type="PANTHER" id="PTHR12604:SF4">
    <property type="entry name" value="X-RAY REPAIR CROSS-COMPLEMENTING PROTEIN 5"/>
    <property type="match status" value="1"/>
</dbReference>
<dbReference type="InterPro" id="IPR006164">
    <property type="entry name" value="DNA_bd_Ku70/Ku80"/>
</dbReference>
<dbReference type="GO" id="GO:0006303">
    <property type="term" value="P:double-strand break repair via nonhomologous end joining"/>
    <property type="evidence" value="ECO:0007669"/>
    <property type="project" value="InterPro"/>
</dbReference>
<keyword evidence="11 12" id="KW-0539">Nucleus</keyword>
<evidence type="ECO:0000313" key="16">
    <source>
        <dbReference type="Proteomes" id="UP000288805"/>
    </source>
</evidence>
<dbReference type="GO" id="GO:0000723">
    <property type="term" value="P:telomere maintenance"/>
    <property type="evidence" value="ECO:0007669"/>
    <property type="project" value="InterPro"/>
</dbReference>
<dbReference type="SUPFAM" id="SSF53300">
    <property type="entry name" value="vWA-like"/>
    <property type="match status" value="1"/>
</dbReference>
<comment type="caution">
    <text evidence="15">The sequence shown here is derived from an EMBL/GenBank/DDBJ whole genome shotgun (WGS) entry which is preliminary data.</text>
</comment>
<keyword evidence="6 12" id="KW-0347">Helicase</keyword>
<feature type="region of interest" description="Disordered" evidence="13">
    <location>
        <begin position="544"/>
        <end position="570"/>
    </location>
</feature>
<evidence type="ECO:0000256" key="8">
    <source>
        <dbReference type="ARBA" id="ARBA00023125"/>
    </source>
</evidence>
<dbReference type="EMBL" id="QGNW01001445">
    <property type="protein sequence ID" value="RVW41191.1"/>
    <property type="molecule type" value="Genomic_DNA"/>
</dbReference>
<feature type="domain" description="Ku" evidence="14">
    <location>
        <begin position="320"/>
        <end position="441"/>
    </location>
</feature>
<dbReference type="Gene3D" id="1.10.1600.10">
    <property type="match status" value="1"/>
</dbReference>
<dbReference type="InterPro" id="IPR014893">
    <property type="entry name" value="Ku_PK_bind"/>
</dbReference>
<gene>
    <name evidence="15" type="primary">KU80_4</name>
    <name evidence="15" type="ORF">CK203_069807</name>
</gene>
<evidence type="ECO:0000256" key="5">
    <source>
        <dbReference type="ARBA" id="ARBA00022801"/>
    </source>
</evidence>
<keyword evidence="3 12" id="KW-0547">Nucleotide-binding</keyword>
<comment type="subcellular location">
    <subcellularLocation>
        <location evidence="1 12">Nucleus</location>
    </subcellularLocation>
</comment>
<dbReference type="FunFam" id="1.10.1600.10:FF:000002">
    <property type="entry name" value="X-ray repair cross-complementing protein 5"/>
    <property type="match status" value="1"/>
</dbReference>
<protein>
    <recommendedName>
        <fullName evidence="12">ATP-dependent DNA helicase 2 subunit KU80</fullName>
        <ecNumber evidence="12">3.6.4.12</ecNumber>
    </recommendedName>
</protein>
<name>A0A438E093_VITVI</name>
<dbReference type="CDD" id="cd00873">
    <property type="entry name" value="KU80"/>
    <property type="match status" value="1"/>
</dbReference>
<evidence type="ECO:0000256" key="10">
    <source>
        <dbReference type="ARBA" id="ARBA00023204"/>
    </source>
</evidence>
<dbReference type="FunFam" id="1.25.40.240:FF:000001">
    <property type="entry name" value="X-ray repair cross-complementing protein 5"/>
    <property type="match status" value="1"/>
</dbReference>
<accession>A0A438E093</accession>
<keyword evidence="5 12" id="KW-0378">Hydrolase</keyword>
<dbReference type="InterPro" id="IPR005160">
    <property type="entry name" value="Ku_C"/>
</dbReference>
<evidence type="ECO:0000256" key="6">
    <source>
        <dbReference type="ARBA" id="ARBA00022806"/>
    </source>
</evidence>
<dbReference type="Proteomes" id="UP000288805">
    <property type="component" value="Unassembled WGS sequence"/>
</dbReference>
<reference evidence="15 16" key="1">
    <citation type="journal article" date="2018" name="PLoS Genet.">
        <title>Population sequencing reveals clonal diversity and ancestral inbreeding in the grapevine cultivar Chardonnay.</title>
        <authorList>
            <person name="Roach M.J."/>
            <person name="Johnson D.L."/>
            <person name="Bohlmann J."/>
            <person name="van Vuuren H.J."/>
            <person name="Jones S.J."/>
            <person name="Pretorius I.S."/>
            <person name="Schmidt S.A."/>
            <person name="Borneman A.R."/>
        </authorList>
    </citation>
    <scope>NUCLEOTIDE SEQUENCE [LARGE SCALE GENOMIC DNA]</scope>
    <source>
        <strain evidence="16">cv. Chardonnay</strain>
        <tissue evidence="15">Leaf</tissue>
    </source>
</reference>
<dbReference type="GO" id="GO:0006310">
    <property type="term" value="P:DNA recombination"/>
    <property type="evidence" value="ECO:0007669"/>
    <property type="project" value="UniProtKB-KW"/>
</dbReference>
<organism evidence="15 16">
    <name type="scientific">Vitis vinifera</name>
    <name type="common">Grape</name>
    <dbReference type="NCBI Taxonomy" id="29760"/>
    <lineage>
        <taxon>Eukaryota</taxon>
        <taxon>Viridiplantae</taxon>
        <taxon>Streptophyta</taxon>
        <taxon>Embryophyta</taxon>
        <taxon>Tracheophyta</taxon>
        <taxon>Spermatophyta</taxon>
        <taxon>Magnoliopsida</taxon>
        <taxon>eudicotyledons</taxon>
        <taxon>Gunneridae</taxon>
        <taxon>Pentapetalae</taxon>
        <taxon>rosids</taxon>
        <taxon>Vitales</taxon>
        <taxon>Vitaceae</taxon>
        <taxon>Viteae</taxon>
        <taxon>Vitis</taxon>
    </lineage>
</organism>
<dbReference type="Gene3D" id="1.25.40.240">
    <property type="entry name" value="Ku, C-terminal domain"/>
    <property type="match status" value="1"/>
</dbReference>
<dbReference type="SMART" id="SM00559">
    <property type="entry name" value="Ku78"/>
    <property type="match status" value="1"/>
</dbReference>
<dbReference type="Pfam" id="PF03730">
    <property type="entry name" value="Ku_C"/>
    <property type="match status" value="1"/>
</dbReference>
<dbReference type="Pfam" id="PF02735">
    <property type="entry name" value="Ku"/>
    <property type="match status" value="2"/>
</dbReference>
<dbReference type="GO" id="GO:0003684">
    <property type="term" value="F:damaged DNA binding"/>
    <property type="evidence" value="ECO:0007669"/>
    <property type="project" value="InterPro"/>
</dbReference>
<comment type="catalytic activity">
    <reaction evidence="12">
        <text>ATP + H2O = ADP + phosphate + H(+)</text>
        <dbReference type="Rhea" id="RHEA:13065"/>
        <dbReference type="ChEBI" id="CHEBI:15377"/>
        <dbReference type="ChEBI" id="CHEBI:15378"/>
        <dbReference type="ChEBI" id="CHEBI:30616"/>
        <dbReference type="ChEBI" id="CHEBI:43474"/>
        <dbReference type="ChEBI" id="CHEBI:456216"/>
        <dbReference type="EC" id="3.6.4.12"/>
    </reaction>
</comment>
<evidence type="ECO:0000256" key="12">
    <source>
        <dbReference type="PIRNR" id="PIRNR016570"/>
    </source>
</evidence>
<sequence length="712" mass="79974">MLLIHTFLEFSDTNNELTKEVGGYEHVVVLRHIKVVDGDLVEALQQLPRGTVAGDFLDAIVVGMDMLIKKFGSTNKGKKRLCLITSALCPIKDPYEGTKEDQIGTIAEQMSAHGMKLECALRTRSIAPVTIFRGDLELSPKMRIKILACALAVCLAVYRRGHAIALQFMFSCSFTLWMNGEGTEATCWLECIVKRSLGENEDELRAQGGCFSEGSTPENLKSWGATWAILLVRTNSSLIMLLLQISSCSVLDAVLERPVKAIRHPSAGDQMGHMGMGYKKTAEERFPTLKQYSDQAPPTDKFATHEVKVDFEYKSVEESSKVVPPEQRIKGYRYGPQVIPISSAEWEAVNHYYMHDVNIFIAEPSNTKAMLAVSALARAMKEMNKVAILRCVWRQGQGSVVIGILTPNVSDKDDIPDSFYFNVLPYAEDVREFQFPSFSNLPASWQPNEEQQEAADNLVKMLDLAPSGSKETLLPDLTPNPVLERFYRHLELKSKHPDAAVPPLDESLKKITEPDPKLLSQNKPIIDAFRRRFELKENPKLKKSTRRLLRERPSGLNEEASMGDGSDGQAIKSIENTSTVGVEKIGDSTPIQDFEAMMSCRDSPEWVGKAINEMKNKIFDLVEDSYEGDNYLKALEYLVALRKGCVLEQEPKQFNDFLHHLYKYCEKHNLNSFCESLASKEIMLINKTEAADSEVTEDEARSLMVKKEPKLE</sequence>
<keyword evidence="7 12" id="KW-0067">ATP-binding</keyword>
<evidence type="ECO:0000256" key="2">
    <source>
        <dbReference type="ARBA" id="ARBA00007726"/>
    </source>
</evidence>
<keyword evidence="4 12" id="KW-0227">DNA damage</keyword>
<dbReference type="GO" id="GO:0005524">
    <property type="term" value="F:ATP binding"/>
    <property type="evidence" value="ECO:0007669"/>
    <property type="project" value="UniProtKB-UniRule"/>
</dbReference>
<evidence type="ECO:0000256" key="7">
    <source>
        <dbReference type="ARBA" id="ARBA00022840"/>
    </source>
</evidence>
<dbReference type="GO" id="GO:0016887">
    <property type="term" value="F:ATP hydrolysis activity"/>
    <property type="evidence" value="ECO:0007669"/>
    <property type="project" value="RHEA"/>
</dbReference>
<evidence type="ECO:0000313" key="15">
    <source>
        <dbReference type="EMBL" id="RVW41191.1"/>
    </source>
</evidence>
<dbReference type="InterPro" id="IPR036465">
    <property type="entry name" value="vWFA_dom_sf"/>
</dbReference>
<dbReference type="SUPFAM" id="SSF101420">
    <property type="entry name" value="C-terminal domain of Ku80"/>
    <property type="match status" value="1"/>
</dbReference>
<dbReference type="Pfam" id="PF08785">
    <property type="entry name" value="Ku_PK_bind"/>
    <property type="match status" value="1"/>
</dbReference>
<dbReference type="SUPFAM" id="SSF100939">
    <property type="entry name" value="SPOC domain-like"/>
    <property type="match status" value="1"/>
</dbReference>
<dbReference type="GO" id="GO:0043564">
    <property type="term" value="C:Ku70:Ku80 complex"/>
    <property type="evidence" value="ECO:0007669"/>
    <property type="project" value="InterPro"/>
</dbReference>
<dbReference type="Gene3D" id="3.40.50.410">
    <property type="entry name" value="von Willebrand factor, type A domain"/>
    <property type="match status" value="1"/>
</dbReference>
<dbReference type="GO" id="GO:0042162">
    <property type="term" value="F:telomeric DNA binding"/>
    <property type="evidence" value="ECO:0007669"/>
    <property type="project" value="InterPro"/>
</dbReference>